<dbReference type="GO" id="GO:0005524">
    <property type="term" value="F:ATP binding"/>
    <property type="evidence" value="ECO:0007669"/>
    <property type="project" value="UniProtKB-KW"/>
</dbReference>
<keyword evidence="8 11" id="KW-0067">ATP-binding</keyword>
<evidence type="ECO:0000256" key="3">
    <source>
        <dbReference type="ARBA" id="ARBA00009014"/>
    </source>
</evidence>
<organism evidence="13 14">
    <name type="scientific">Deminuibacter soli</name>
    <dbReference type="NCBI Taxonomy" id="2291815"/>
    <lineage>
        <taxon>Bacteria</taxon>
        <taxon>Pseudomonadati</taxon>
        <taxon>Bacteroidota</taxon>
        <taxon>Chitinophagia</taxon>
        <taxon>Chitinophagales</taxon>
        <taxon>Chitinophagaceae</taxon>
        <taxon>Deminuibacter</taxon>
    </lineage>
</organism>
<evidence type="ECO:0000256" key="8">
    <source>
        <dbReference type="ARBA" id="ARBA00022840"/>
    </source>
</evidence>
<dbReference type="HAMAP" id="MF_00244">
    <property type="entry name" value="NaMN_adenylyltr"/>
    <property type="match status" value="1"/>
</dbReference>
<evidence type="ECO:0000259" key="12">
    <source>
        <dbReference type="Pfam" id="PF01467"/>
    </source>
</evidence>
<dbReference type="InterPro" id="IPR014729">
    <property type="entry name" value="Rossmann-like_a/b/a_fold"/>
</dbReference>
<dbReference type="CDD" id="cd02165">
    <property type="entry name" value="NMNAT"/>
    <property type="match status" value="1"/>
</dbReference>
<evidence type="ECO:0000256" key="4">
    <source>
        <dbReference type="ARBA" id="ARBA00022642"/>
    </source>
</evidence>
<dbReference type="OrthoDB" id="5295945at2"/>
<dbReference type="UniPathway" id="UPA00253">
    <property type="reaction ID" value="UER00332"/>
</dbReference>
<protein>
    <recommendedName>
        <fullName evidence="11">Probable nicotinate-nucleotide adenylyltransferase</fullName>
        <ecNumber evidence="11">2.7.7.18</ecNumber>
    </recommendedName>
    <alternativeName>
        <fullName evidence="11">Deamido-NAD(+) diphosphorylase</fullName>
    </alternativeName>
    <alternativeName>
        <fullName evidence="11">Deamido-NAD(+) pyrophosphorylase</fullName>
    </alternativeName>
    <alternativeName>
        <fullName evidence="11">Nicotinate mononucleotide adenylyltransferase</fullName>
        <shortName evidence="11">NaMN adenylyltransferase</shortName>
    </alternativeName>
</protein>
<evidence type="ECO:0000313" key="14">
    <source>
        <dbReference type="Proteomes" id="UP000261284"/>
    </source>
</evidence>
<comment type="catalytic activity">
    <reaction evidence="10 11">
        <text>nicotinate beta-D-ribonucleotide + ATP + H(+) = deamido-NAD(+) + diphosphate</text>
        <dbReference type="Rhea" id="RHEA:22860"/>
        <dbReference type="ChEBI" id="CHEBI:15378"/>
        <dbReference type="ChEBI" id="CHEBI:30616"/>
        <dbReference type="ChEBI" id="CHEBI:33019"/>
        <dbReference type="ChEBI" id="CHEBI:57502"/>
        <dbReference type="ChEBI" id="CHEBI:58437"/>
        <dbReference type="EC" id="2.7.7.18"/>
    </reaction>
</comment>
<dbReference type="PANTHER" id="PTHR39321">
    <property type="entry name" value="NICOTINATE-NUCLEOTIDE ADENYLYLTRANSFERASE-RELATED"/>
    <property type="match status" value="1"/>
</dbReference>
<evidence type="ECO:0000313" key="13">
    <source>
        <dbReference type="EMBL" id="RFM30312.1"/>
    </source>
</evidence>
<feature type="domain" description="Cytidyltransferase-like" evidence="12">
    <location>
        <begin position="5"/>
        <end position="162"/>
    </location>
</feature>
<evidence type="ECO:0000256" key="11">
    <source>
        <dbReference type="HAMAP-Rule" id="MF_00244"/>
    </source>
</evidence>
<keyword evidence="6 11" id="KW-0548">Nucleotidyltransferase</keyword>
<evidence type="ECO:0000256" key="5">
    <source>
        <dbReference type="ARBA" id="ARBA00022679"/>
    </source>
</evidence>
<comment type="pathway">
    <text evidence="2 11">Cofactor biosynthesis; NAD(+) biosynthesis; deamido-NAD(+) from nicotinate D-ribonucleotide: step 1/1.</text>
</comment>
<comment type="similarity">
    <text evidence="3 11">Belongs to the NadD family.</text>
</comment>
<evidence type="ECO:0000256" key="9">
    <source>
        <dbReference type="ARBA" id="ARBA00023027"/>
    </source>
</evidence>
<evidence type="ECO:0000256" key="6">
    <source>
        <dbReference type="ARBA" id="ARBA00022695"/>
    </source>
</evidence>
<dbReference type="AlphaFoldDB" id="A0A3E1NQV4"/>
<accession>A0A3E1NQV4</accession>
<keyword evidence="14" id="KW-1185">Reference proteome</keyword>
<dbReference type="Proteomes" id="UP000261284">
    <property type="component" value="Unassembled WGS sequence"/>
</dbReference>
<dbReference type="GO" id="GO:0004515">
    <property type="term" value="F:nicotinate-nucleotide adenylyltransferase activity"/>
    <property type="evidence" value="ECO:0007669"/>
    <property type="project" value="UniProtKB-UniRule"/>
</dbReference>
<dbReference type="InterPro" id="IPR004821">
    <property type="entry name" value="Cyt_trans-like"/>
</dbReference>
<keyword evidence="5 11" id="KW-0808">Transferase</keyword>
<comment type="caution">
    <text evidence="13">The sequence shown here is derived from an EMBL/GenBank/DDBJ whole genome shotgun (WGS) entry which is preliminary data.</text>
</comment>
<evidence type="ECO:0000256" key="1">
    <source>
        <dbReference type="ARBA" id="ARBA00002324"/>
    </source>
</evidence>
<keyword evidence="9 11" id="KW-0520">NAD</keyword>
<sequence length="193" mass="21976">MKVGLYFGSFNPIHVGHLIIANYVAGLDIVQQVWLVVSPQNPLKPSAGLLNEYHRLHLTRLAIDGAPNLKVTDVEFKLPKPSYTIDTLTYLHEKYPGHEFVIIMGSDSFQNLPKWKNFDLLKRDYSFIIYNRPGYPVTDTFGTKHTIVDAPLLEISATQVRQMIRDGRSVRYIVPDKVQEEIAANGYYSKKQG</sequence>
<proteinExistence type="inferred from homology"/>
<dbReference type="PANTHER" id="PTHR39321:SF3">
    <property type="entry name" value="PHOSPHOPANTETHEINE ADENYLYLTRANSFERASE"/>
    <property type="match status" value="1"/>
</dbReference>
<dbReference type="Pfam" id="PF01467">
    <property type="entry name" value="CTP_transf_like"/>
    <property type="match status" value="1"/>
</dbReference>
<dbReference type="SUPFAM" id="SSF52374">
    <property type="entry name" value="Nucleotidylyl transferase"/>
    <property type="match status" value="1"/>
</dbReference>
<gene>
    <name evidence="11" type="primary">nadD</name>
    <name evidence="13" type="ORF">DXN05_04950</name>
</gene>
<evidence type="ECO:0000256" key="10">
    <source>
        <dbReference type="ARBA" id="ARBA00048721"/>
    </source>
</evidence>
<keyword evidence="7 11" id="KW-0547">Nucleotide-binding</keyword>
<dbReference type="EC" id="2.7.7.18" evidence="11"/>
<dbReference type="Gene3D" id="3.40.50.620">
    <property type="entry name" value="HUPs"/>
    <property type="match status" value="1"/>
</dbReference>
<comment type="function">
    <text evidence="1 11">Catalyzes the reversible adenylation of nicotinate mononucleotide (NaMN) to nicotinic acid adenine dinucleotide (NaAD).</text>
</comment>
<dbReference type="NCBIfam" id="TIGR00482">
    <property type="entry name" value="nicotinate (nicotinamide) nucleotide adenylyltransferase"/>
    <property type="match status" value="1"/>
</dbReference>
<evidence type="ECO:0000256" key="2">
    <source>
        <dbReference type="ARBA" id="ARBA00005019"/>
    </source>
</evidence>
<name>A0A3E1NQV4_9BACT</name>
<dbReference type="EMBL" id="QTJU01000001">
    <property type="protein sequence ID" value="RFM30312.1"/>
    <property type="molecule type" value="Genomic_DNA"/>
</dbReference>
<dbReference type="GO" id="GO:0009435">
    <property type="term" value="P:NAD+ biosynthetic process"/>
    <property type="evidence" value="ECO:0007669"/>
    <property type="project" value="UniProtKB-UniRule"/>
</dbReference>
<dbReference type="RefSeq" id="WP_116846068.1">
    <property type="nucleotide sequence ID" value="NZ_QTJU01000001.1"/>
</dbReference>
<keyword evidence="4 11" id="KW-0662">Pyridine nucleotide biosynthesis</keyword>
<dbReference type="InterPro" id="IPR005248">
    <property type="entry name" value="NadD/NMNAT"/>
</dbReference>
<reference evidence="13 14" key="1">
    <citation type="submission" date="2018-08" db="EMBL/GenBank/DDBJ databases">
        <title>Chitinophagaceae sp. K23C18032701, a novel bacterium isolated from forest soil.</title>
        <authorList>
            <person name="Wang C."/>
        </authorList>
    </citation>
    <scope>NUCLEOTIDE SEQUENCE [LARGE SCALE GENOMIC DNA]</scope>
    <source>
        <strain evidence="13 14">K23C18032701</strain>
    </source>
</reference>
<evidence type="ECO:0000256" key="7">
    <source>
        <dbReference type="ARBA" id="ARBA00022741"/>
    </source>
</evidence>